<keyword evidence="1" id="KW-1133">Transmembrane helix</keyword>
<reference evidence="2" key="1">
    <citation type="submission" date="2014-09" db="EMBL/GenBank/DDBJ databases">
        <authorList>
            <person name="Magalhaes I.L.F."/>
            <person name="Oliveira U."/>
            <person name="Santos F.R."/>
            <person name="Vidigal T.H.D.A."/>
            <person name="Brescovit A.D."/>
            <person name="Santos A.J."/>
        </authorList>
    </citation>
    <scope>NUCLEOTIDE SEQUENCE</scope>
    <source>
        <tissue evidence="2">Shoot tissue taken approximately 20 cm above the soil surface</tissue>
    </source>
</reference>
<reference evidence="2" key="2">
    <citation type="journal article" date="2015" name="Data Brief">
        <title>Shoot transcriptome of the giant reed, Arundo donax.</title>
        <authorList>
            <person name="Barrero R.A."/>
            <person name="Guerrero F.D."/>
            <person name="Moolhuijzen P."/>
            <person name="Goolsby J.A."/>
            <person name="Tidwell J."/>
            <person name="Bellgard S.E."/>
            <person name="Bellgard M.I."/>
        </authorList>
    </citation>
    <scope>NUCLEOTIDE SEQUENCE</scope>
    <source>
        <tissue evidence="2">Shoot tissue taken approximately 20 cm above the soil surface</tissue>
    </source>
</reference>
<dbReference type="InterPro" id="IPR029043">
    <property type="entry name" value="GcvT/YgfZ_C"/>
</dbReference>
<sequence length="39" mass="4136">MSGLVVVLVGSNLIGYVTSSVMNFTLTLYLALCTLICLL</sequence>
<protein>
    <submittedName>
        <fullName evidence="2">Uncharacterized protein</fullName>
    </submittedName>
</protein>
<accession>A0A0A9EEZ0</accession>
<feature type="transmembrane region" description="Helical" evidence="1">
    <location>
        <begin position="13"/>
        <end position="38"/>
    </location>
</feature>
<dbReference type="AlphaFoldDB" id="A0A0A9EEZ0"/>
<name>A0A0A9EEZ0_ARUDO</name>
<evidence type="ECO:0000313" key="2">
    <source>
        <dbReference type="EMBL" id="JAD98596.1"/>
    </source>
</evidence>
<evidence type="ECO:0000256" key="1">
    <source>
        <dbReference type="SAM" id="Phobius"/>
    </source>
</evidence>
<keyword evidence="1" id="KW-0812">Transmembrane</keyword>
<dbReference type="EMBL" id="GBRH01199299">
    <property type="protein sequence ID" value="JAD98596.1"/>
    <property type="molecule type" value="Transcribed_RNA"/>
</dbReference>
<proteinExistence type="predicted"/>
<keyword evidence="1" id="KW-0472">Membrane</keyword>
<dbReference type="SUPFAM" id="SSF101790">
    <property type="entry name" value="Aminomethyltransferase beta-barrel domain"/>
    <property type="match status" value="1"/>
</dbReference>
<organism evidence="2">
    <name type="scientific">Arundo donax</name>
    <name type="common">Giant reed</name>
    <name type="synonym">Donax arundinaceus</name>
    <dbReference type="NCBI Taxonomy" id="35708"/>
    <lineage>
        <taxon>Eukaryota</taxon>
        <taxon>Viridiplantae</taxon>
        <taxon>Streptophyta</taxon>
        <taxon>Embryophyta</taxon>
        <taxon>Tracheophyta</taxon>
        <taxon>Spermatophyta</taxon>
        <taxon>Magnoliopsida</taxon>
        <taxon>Liliopsida</taxon>
        <taxon>Poales</taxon>
        <taxon>Poaceae</taxon>
        <taxon>PACMAD clade</taxon>
        <taxon>Arundinoideae</taxon>
        <taxon>Arundineae</taxon>
        <taxon>Arundo</taxon>
    </lineage>
</organism>